<feature type="domain" description="N-acetyltransferase" evidence="6">
    <location>
        <begin position="1"/>
        <end position="145"/>
    </location>
</feature>
<comment type="similarity">
    <text evidence="1 5">Belongs to the acetyltransferase family. RimI subfamily.</text>
</comment>
<dbReference type="Pfam" id="PF00583">
    <property type="entry name" value="Acetyltransf_1"/>
    <property type="match status" value="1"/>
</dbReference>
<dbReference type="InterPro" id="IPR006464">
    <property type="entry name" value="AcTrfase_RimI/Ard1"/>
</dbReference>
<dbReference type="Gene3D" id="3.40.630.30">
    <property type="match status" value="1"/>
</dbReference>
<comment type="subcellular location">
    <subcellularLocation>
        <location evidence="5">Cytoplasm</location>
    </subcellularLocation>
</comment>
<accession>A0A6N8U4Y0</accession>
<keyword evidence="2 5" id="KW-0963">Cytoplasm</keyword>
<dbReference type="InterPro" id="IPR050680">
    <property type="entry name" value="YpeA/RimI_acetyltransf"/>
</dbReference>
<dbReference type="NCBIfam" id="TIGR01575">
    <property type="entry name" value="rimI"/>
    <property type="match status" value="1"/>
</dbReference>
<comment type="function">
    <text evidence="5">Acetylates the N-terminal alanine of ribosomal protein bS18.</text>
</comment>
<dbReference type="InterPro" id="IPR016181">
    <property type="entry name" value="Acyl_CoA_acyltransferase"/>
</dbReference>
<dbReference type="PROSITE" id="PS51186">
    <property type="entry name" value="GNAT"/>
    <property type="match status" value="1"/>
</dbReference>
<dbReference type="Proteomes" id="UP000434036">
    <property type="component" value="Unassembled WGS sequence"/>
</dbReference>
<evidence type="ECO:0000259" key="6">
    <source>
        <dbReference type="PROSITE" id="PS51186"/>
    </source>
</evidence>
<sequence length="148" mass="17182">MIREMQDRDLEAVLAIEAQAFSSHWTHQQMVYELHENTFAYLYVYEEDGIVLGYIDYWITFDTCQLASIAVSKEARRRGIAKVLMDEMIKAAEAKYCSVISLEVRMSNEPAKSLYQRYGFVEASIRKNYYSDNHEDAILMVKGLGGEW</sequence>
<keyword evidence="3 7" id="KW-0808">Transferase</keyword>
<organism evidence="7 8">
    <name type="scientific">Copranaerobaculum intestinale</name>
    <dbReference type="NCBI Taxonomy" id="2692629"/>
    <lineage>
        <taxon>Bacteria</taxon>
        <taxon>Bacillati</taxon>
        <taxon>Bacillota</taxon>
        <taxon>Erysipelotrichia</taxon>
        <taxon>Erysipelotrichales</taxon>
        <taxon>Erysipelotrichaceae</taxon>
        <taxon>Copranaerobaculum</taxon>
    </lineage>
</organism>
<dbReference type="SUPFAM" id="SSF55729">
    <property type="entry name" value="Acyl-CoA N-acyltransferases (Nat)"/>
    <property type="match status" value="1"/>
</dbReference>
<dbReference type="EMBL" id="WUUQ01000002">
    <property type="protein sequence ID" value="MXQ73258.1"/>
    <property type="molecule type" value="Genomic_DNA"/>
</dbReference>
<evidence type="ECO:0000256" key="2">
    <source>
        <dbReference type="ARBA" id="ARBA00022490"/>
    </source>
</evidence>
<comment type="caution">
    <text evidence="7">The sequence shown here is derived from an EMBL/GenBank/DDBJ whole genome shotgun (WGS) entry which is preliminary data.</text>
</comment>
<evidence type="ECO:0000256" key="1">
    <source>
        <dbReference type="ARBA" id="ARBA00005395"/>
    </source>
</evidence>
<proteinExistence type="inferred from homology"/>
<keyword evidence="7" id="KW-0687">Ribonucleoprotein</keyword>
<keyword evidence="4" id="KW-0012">Acyltransferase</keyword>
<gene>
    <name evidence="7" type="primary">rimI</name>
    <name evidence="7" type="ORF">GSF08_04820</name>
</gene>
<keyword evidence="7" id="KW-0689">Ribosomal protein</keyword>
<dbReference type="GO" id="GO:0008999">
    <property type="term" value="F:protein-N-terminal-alanine acetyltransferase activity"/>
    <property type="evidence" value="ECO:0007669"/>
    <property type="project" value="UniProtKB-EC"/>
</dbReference>
<dbReference type="PANTHER" id="PTHR43420">
    <property type="entry name" value="ACETYLTRANSFERASE"/>
    <property type="match status" value="1"/>
</dbReference>
<evidence type="ECO:0000313" key="8">
    <source>
        <dbReference type="Proteomes" id="UP000434036"/>
    </source>
</evidence>
<dbReference type="InterPro" id="IPR000182">
    <property type="entry name" value="GNAT_dom"/>
</dbReference>
<evidence type="ECO:0000256" key="5">
    <source>
        <dbReference type="RuleBase" id="RU363094"/>
    </source>
</evidence>
<reference evidence="7 8" key="1">
    <citation type="submission" date="2019-12" db="EMBL/GenBank/DDBJ databases">
        <authorList>
            <person name="Yang R."/>
        </authorList>
    </citation>
    <scope>NUCLEOTIDE SEQUENCE [LARGE SCALE GENOMIC DNA]</scope>
    <source>
        <strain evidence="7 8">DONG20-135</strain>
    </source>
</reference>
<keyword evidence="8" id="KW-1185">Reference proteome</keyword>
<dbReference type="CDD" id="cd04301">
    <property type="entry name" value="NAT_SF"/>
    <property type="match status" value="1"/>
</dbReference>
<dbReference type="GO" id="GO:0005840">
    <property type="term" value="C:ribosome"/>
    <property type="evidence" value="ECO:0007669"/>
    <property type="project" value="UniProtKB-KW"/>
</dbReference>
<evidence type="ECO:0000256" key="3">
    <source>
        <dbReference type="ARBA" id="ARBA00022679"/>
    </source>
</evidence>
<evidence type="ECO:0000313" key="7">
    <source>
        <dbReference type="EMBL" id="MXQ73258.1"/>
    </source>
</evidence>
<comment type="catalytic activity">
    <reaction evidence="5">
        <text>N-terminal L-alanyl-[ribosomal protein bS18] + acetyl-CoA = N-terminal N(alpha)-acetyl-L-alanyl-[ribosomal protein bS18] + CoA + H(+)</text>
        <dbReference type="Rhea" id="RHEA:43756"/>
        <dbReference type="Rhea" id="RHEA-COMP:10676"/>
        <dbReference type="Rhea" id="RHEA-COMP:10677"/>
        <dbReference type="ChEBI" id="CHEBI:15378"/>
        <dbReference type="ChEBI" id="CHEBI:57287"/>
        <dbReference type="ChEBI" id="CHEBI:57288"/>
        <dbReference type="ChEBI" id="CHEBI:64718"/>
        <dbReference type="ChEBI" id="CHEBI:83683"/>
        <dbReference type="EC" id="2.3.1.266"/>
    </reaction>
</comment>
<evidence type="ECO:0000256" key="4">
    <source>
        <dbReference type="ARBA" id="ARBA00023315"/>
    </source>
</evidence>
<dbReference type="RefSeq" id="WP_160624720.1">
    <property type="nucleotide sequence ID" value="NZ_WUUQ01000002.1"/>
</dbReference>
<dbReference type="AlphaFoldDB" id="A0A6N8U4Y0"/>
<dbReference type="EC" id="2.3.1.266" evidence="5"/>
<reference evidence="7 8" key="2">
    <citation type="submission" date="2020-01" db="EMBL/GenBank/DDBJ databases">
        <title>Clostridiaceae sp. nov. isolated from the gut of human by culturomics.</title>
        <authorList>
            <person name="Chang Y."/>
        </authorList>
    </citation>
    <scope>NUCLEOTIDE SEQUENCE [LARGE SCALE GENOMIC DNA]</scope>
    <source>
        <strain evidence="7 8">DONG20-135</strain>
    </source>
</reference>
<name>A0A6N8U4Y0_9FIRM</name>
<dbReference type="GO" id="GO:0005737">
    <property type="term" value="C:cytoplasm"/>
    <property type="evidence" value="ECO:0007669"/>
    <property type="project" value="UniProtKB-SubCell"/>
</dbReference>
<protein>
    <recommendedName>
        <fullName evidence="5">[Ribosomal protein bS18]-alanine N-acetyltransferase</fullName>
        <ecNumber evidence="5">2.3.1.266</ecNumber>
    </recommendedName>
</protein>
<dbReference type="PANTHER" id="PTHR43420:SF12">
    <property type="entry name" value="N-ACETYLTRANSFERASE DOMAIN-CONTAINING PROTEIN"/>
    <property type="match status" value="1"/>
</dbReference>